<dbReference type="Gene3D" id="3.10.450.40">
    <property type="match status" value="1"/>
</dbReference>
<accession>A0ABS0P3S0</accession>
<evidence type="ECO:0000313" key="2">
    <source>
        <dbReference type="EMBL" id="MBH5387722.1"/>
    </source>
</evidence>
<protein>
    <submittedName>
        <fullName evidence="2">PepSY domain-containing protein</fullName>
    </submittedName>
</protein>
<proteinExistence type="predicted"/>
<name>A0ABS0P3S0_9BRAD</name>
<sequence>MQPSRFLEFLAVPLLVGVLLPSEPAAASDHDKGAPDAVRHAVEAGEIKSLADILASVRGKLPGEVAGVEIERERGRWIYEFRLVDDKGRLYEAYVDARSGEIERIKEK</sequence>
<comment type="caution">
    <text evidence="2">The sequence shown here is derived from an EMBL/GenBank/DDBJ whole genome shotgun (WGS) entry which is preliminary data.</text>
</comment>
<dbReference type="RefSeq" id="WP_061876485.1">
    <property type="nucleotide sequence ID" value="NZ_JACEGD010000013.1"/>
</dbReference>
<reference evidence="2 3" key="1">
    <citation type="submission" date="2020-07" db="EMBL/GenBank/DDBJ databases">
        <title>Bradyrhizobium diversity isolated from nodules of indigenous legumes of Western Australia.</title>
        <authorList>
            <person name="Klepa M.S."/>
        </authorList>
    </citation>
    <scope>NUCLEOTIDE SEQUENCE [LARGE SCALE GENOMIC DNA]</scope>
    <source>
        <strain evidence="2 3">CNPSo 4019</strain>
    </source>
</reference>
<gene>
    <name evidence="2" type="ORF">H1B27_15765</name>
</gene>
<dbReference type="InterPro" id="IPR025711">
    <property type="entry name" value="PepSY"/>
</dbReference>
<dbReference type="EMBL" id="JACEGD010000013">
    <property type="protein sequence ID" value="MBH5387722.1"/>
    <property type="molecule type" value="Genomic_DNA"/>
</dbReference>
<dbReference type="Pfam" id="PF03413">
    <property type="entry name" value="PepSY"/>
    <property type="match status" value="1"/>
</dbReference>
<organism evidence="2 3">
    <name type="scientific">Bradyrhizobium diversitatis</name>
    <dbReference type="NCBI Taxonomy" id="2755406"/>
    <lineage>
        <taxon>Bacteria</taxon>
        <taxon>Pseudomonadati</taxon>
        <taxon>Pseudomonadota</taxon>
        <taxon>Alphaproteobacteria</taxon>
        <taxon>Hyphomicrobiales</taxon>
        <taxon>Nitrobacteraceae</taxon>
        <taxon>Bradyrhizobium</taxon>
    </lineage>
</organism>
<keyword evidence="3" id="KW-1185">Reference proteome</keyword>
<feature type="domain" description="PepSY" evidence="1">
    <location>
        <begin position="49"/>
        <end position="105"/>
    </location>
</feature>
<dbReference type="Proteomes" id="UP001194539">
    <property type="component" value="Unassembled WGS sequence"/>
</dbReference>
<evidence type="ECO:0000313" key="3">
    <source>
        <dbReference type="Proteomes" id="UP001194539"/>
    </source>
</evidence>
<evidence type="ECO:0000259" key="1">
    <source>
        <dbReference type="Pfam" id="PF03413"/>
    </source>
</evidence>